<dbReference type="STRING" id="158441.A0A226EMP9"/>
<evidence type="ECO:0000256" key="2">
    <source>
        <dbReference type="ARBA" id="ARBA00004687"/>
    </source>
</evidence>
<accession>A0A226EMP9</accession>
<dbReference type="Proteomes" id="UP000198287">
    <property type="component" value="Unassembled WGS sequence"/>
</dbReference>
<keyword evidence="6 11" id="KW-0808">Transferase</keyword>
<evidence type="ECO:0000313" key="13">
    <source>
        <dbReference type="Proteomes" id="UP000198287"/>
    </source>
</evidence>
<keyword evidence="13" id="KW-1185">Reference proteome</keyword>
<reference evidence="12 13" key="1">
    <citation type="submission" date="2015-12" db="EMBL/GenBank/DDBJ databases">
        <title>The genome of Folsomia candida.</title>
        <authorList>
            <person name="Faddeeva A."/>
            <person name="Derks M.F."/>
            <person name="Anvar Y."/>
            <person name="Smit S."/>
            <person name="Van Straalen N."/>
            <person name="Roelofs D."/>
        </authorList>
    </citation>
    <scope>NUCLEOTIDE SEQUENCE [LARGE SCALE GENOMIC DNA]</scope>
    <source>
        <strain evidence="12 13">VU population</strain>
        <tissue evidence="12">Whole body</tissue>
    </source>
</reference>
<comment type="caution">
    <text evidence="12">The sequence shown here is derived from an EMBL/GenBank/DDBJ whole genome shotgun (WGS) entry which is preliminary data.</text>
</comment>
<comment type="pathway">
    <text evidence="2 11">Glycolipid biosynthesis; glycosylphosphatidylinositol-anchor biosynthesis.</text>
</comment>
<evidence type="ECO:0000256" key="6">
    <source>
        <dbReference type="ARBA" id="ARBA00022679"/>
    </source>
</evidence>
<dbReference type="Pfam" id="PF04188">
    <property type="entry name" value="Mannosyl_trans2"/>
    <property type="match status" value="1"/>
</dbReference>
<dbReference type="EC" id="2.4.1.-" evidence="11"/>
<keyword evidence="10 11" id="KW-0472">Membrane</keyword>
<name>A0A226EMP9_FOLCA</name>
<feature type="transmembrane region" description="Helical" evidence="11">
    <location>
        <begin position="344"/>
        <end position="369"/>
    </location>
</feature>
<dbReference type="PANTHER" id="PTHR12468">
    <property type="entry name" value="GPI MANNOSYLTRANSFERASE 2"/>
    <property type="match status" value="1"/>
</dbReference>
<sequence>MQPKDGKTFHSSRQQADINKKTVASNLTELVGTTITLLSLFQRFVNFTVGIFCPLLLKTDLDNNYKVYHPTLYSSDDEDEEDRLNSLHRKSFADRGSVRNFHDFHSSSAALQIQDGVLSLKKLARSWGLTQIDLRAYEQGGDFYDDGDIMTLPVGGTISVTRIALFSRFLLLGIEILTNNFLGKHNNDGFRFVPEKGYGEKWLDPVVNATLRGFANWDGQYFLHIAVKGYTTENILAFFPLFPMMISFASQLFHVILGSYISLSSLVLIVSWIFNATLFTKSANLLHDLAQVSGTFPDPTPVILLFCFNPASIFFSSLYTESLFMYLTLKELMSLYYGKPYKALMWASLSTLCRSNGILNFGFVAAYFLQEAWTTTNRERRNPFFWLITKALICLIFLAPFLAFQVYALLKFCNEWDGEVPLYCRYEILPYSYIQNKYWNVGPFKYFEFKQIPNFILAAPVLYLQFNTNWKSFVPLMAKLFVYPTNVNLCGLYIAVHGVFLAVFCFVFIHVQVSTRLILSAFPYFYLNIAKSCGNEIVAFRRGIISWPIRSTFTQLWCVLYFVFGTIAFSAGLPWT</sequence>
<evidence type="ECO:0000256" key="7">
    <source>
        <dbReference type="ARBA" id="ARBA00022692"/>
    </source>
</evidence>
<comment type="similarity">
    <text evidence="3 11">Belongs to the PIGV family.</text>
</comment>
<keyword evidence="9 11" id="KW-1133">Transmembrane helix</keyword>
<keyword evidence="5 11" id="KW-0328">Glycosyltransferase</keyword>
<evidence type="ECO:0000256" key="1">
    <source>
        <dbReference type="ARBA" id="ARBA00004477"/>
    </source>
</evidence>
<comment type="caution">
    <text evidence="11">Lacks conserved residue(s) required for the propagation of feature annotation.</text>
</comment>
<keyword evidence="4 11" id="KW-0337">GPI-anchor biosynthesis</keyword>
<evidence type="ECO:0000256" key="4">
    <source>
        <dbReference type="ARBA" id="ARBA00022502"/>
    </source>
</evidence>
<evidence type="ECO:0000256" key="8">
    <source>
        <dbReference type="ARBA" id="ARBA00022824"/>
    </source>
</evidence>
<dbReference type="PANTHER" id="PTHR12468:SF2">
    <property type="entry name" value="GPI MANNOSYLTRANSFERASE 2"/>
    <property type="match status" value="1"/>
</dbReference>
<feature type="transmembrane region" description="Helical" evidence="11">
    <location>
        <begin position="302"/>
        <end position="324"/>
    </location>
</feature>
<evidence type="ECO:0000256" key="10">
    <source>
        <dbReference type="ARBA" id="ARBA00023136"/>
    </source>
</evidence>
<evidence type="ECO:0000256" key="3">
    <source>
        <dbReference type="ARBA" id="ARBA00008698"/>
    </source>
</evidence>
<dbReference type="GO" id="GO:0005789">
    <property type="term" value="C:endoplasmic reticulum membrane"/>
    <property type="evidence" value="ECO:0007669"/>
    <property type="project" value="UniProtKB-SubCell"/>
</dbReference>
<dbReference type="InterPro" id="IPR007315">
    <property type="entry name" value="PIG-V/Gpi18"/>
</dbReference>
<keyword evidence="8 11" id="KW-0256">Endoplasmic reticulum</keyword>
<dbReference type="GO" id="GO:0000009">
    <property type="term" value="F:alpha-1,6-mannosyltransferase activity"/>
    <property type="evidence" value="ECO:0007669"/>
    <property type="project" value="InterPro"/>
</dbReference>
<proteinExistence type="inferred from homology"/>
<dbReference type="AlphaFoldDB" id="A0A226EMP9"/>
<dbReference type="GO" id="GO:0031501">
    <property type="term" value="C:mannosyltransferase complex"/>
    <property type="evidence" value="ECO:0007669"/>
    <property type="project" value="TreeGrafter"/>
</dbReference>
<evidence type="ECO:0000256" key="9">
    <source>
        <dbReference type="ARBA" id="ARBA00022989"/>
    </source>
</evidence>
<evidence type="ECO:0000313" key="12">
    <source>
        <dbReference type="EMBL" id="OXA58407.1"/>
    </source>
</evidence>
<gene>
    <name evidence="12" type="ORF">Fcan01_07770</name>
</gene>
<evidence type="ECO:0000256" key="5">
    <source>
        <dbReference type="ARBA" id="ARBA00022676"/>
    </source>
</evidence>
<feature type="transmembrane region" description="Helical" evidence="11">
    <location>
        <begin position="252"/>
        <end position="274"/>
    </location>
</feature>
<comment type="function">
    <text evidence="11">Mannosyltransferase involved in glycosylphosphatidylinositol-anchor biosynthesis.</text>
</comment>
<evidence type="ECO:0000256" key="11">
    <source>
        <dbReference type="RuleBase" id="RU363112"/>
    </source>
</evidence>
<dbReference type="OrthoDB" id="10252502at2759"/>
<keyword evidence="7 11" id="KW-0812">Transmembrane</keyword>
<feature type="transmembrane region" description="Helical" evidence="11">
    <location>
        <begin position="556"/>
        <end position="575"/>
    </location>
</feature>
<dbReference type="GO" id="GO:0006506">
    <property type="term" value="P:GPI anchor biosynthetic process"/>
    <property type="evidence" value="ECO:0007669"/>
    <property type="project" value="UniProtKB-UniPathway"/>
</dbReference>
<organism evidence="12 13">
    <name type="scientific">Folsomia candida</name>
    <name type="common">Springtail</name>
    <dbReference type="NCBI Taxonomy" id="158441"/>
    <lineage>
        <taxon>Eukaryota</taxon>
        <taxon>Metazoa</taxon>
        <taxon>Ecdysozoa</taxon>
        <taxon>Arthropoda</taxon>
        <taxon>Hexapoda</taxon>
        <taxon>Collembola</taxon>
        <taxon>Entomobryomorpha</taxon>
        <taxon>Isotomoidea</taxon>
        <taxon>Isotomidae</taxon>
        <taxon>Proisotominae</taxon>
        <taxon>Folsomia</taxon>
    </lineage>
</organism>
<dbReference type="EMBL" id="LNIX01000003">
    <property type="protein sequence ID" value="OXA58407.1"/>
    <property type="molecule type" value="Genomic_DNA"/>
</dbReference>
<feature type="transmembrane region" description="Helical" evidence="11">
    <location>
        <begin position="384"/>
        <end position="410"/>
    </location>
</feature>
<comment type="subcellular location">
    <subcellularLocation>
        <location evidence="1 11">Endoplasmic reticulum membrane</location>
        <topology evidence="1 11">Multi-pass membrane protein</topology>
    </subcellularLocation>
</comment>
<dbReference type="UniPathway" id="UPA00196"/>
<protein>
    <recommendedName>
        <fullName evidence="11">GPI mannosyltransferase 2</fullName>
        <ecNumber evidence="11">2.4.1.-</ecNumber>
    </recommendedName>
</protein>
<feature type="transmembrane region" description="Helical" evidence="11">
    <location>
        <begin position="486"/>
        <end position="509"/>
    </location>
</feature>
<dbReference type="GO" id="GO:0004376">
    <property type="term" value="F:GPI mannosyltransferase activity"/>
    <property type="evidence" value="ECO:0007669"/>
    <property type="project" value="InterPro"/>
</dbReference>